<evidence type="ECO:0000313" key="2">
    <source>
        <dbReference type="WBParaSite" id="RSKR_0000140800.1"/>
    </source>
</evidence>
<name>A0AC35TJR0_9BILA</name>
<dbReference type="WBParaSite" id="RSKR_0000140800.1">
    <property type="protein sequence ID" value="RSKR_0000140800.1"/>
    <property type="gene ID" value="RSKR_0000140800"/>
</dbReference>
<proteinExistence type="predicted"/>
<accession>A0AC35TJR0</accession>
<dbReference type="Proteomes" id="UP000095286">
    <property type="component" value="Unplaced"/>
</dbReference>
<protein>
    <submittedName>
        <fullName evidence="2">Amidase domain-containing protein</fullName>
    </submittedName>
</protein>
<organism evidence="1 2">
    <name type="scientific">Rhabditophanes sp. KR3021</name>
    <dbReference type="NCBI Taxonomy" id="114890"/>
    <lineage>
        <taxon>Eukaryota</taxon>
        <taxon>Metazoa</taxon>
        <taxon>Ecdysozoa</taxon>
        <taxon>Nematoda</taxon>
        <taxon>Chromadorea</taxon>
        <taxon>Rhabditida</taxon>
        <taxon>Tylenchina</taxon>
        <taxon>Panagrolaimomorpha</taxon>
        <taxon>Strongyloidoidea</taxon>
        <taxon>Alloionematidae</taxon>
        <taxon>Rhabditophanes</taxon>
    </lineage>
</organism>
<sequence>MVLLFPFIKTIDVDHYNVFFKTLIYVIHVLYCFLVNTVFAFINNFTPRKCVPKIKNALLLKSATDCASLIRKGELTSFDLVSAYIERQKEVHPLINAVAYDNYEYALRKAAKIDNYLAQLDRHSSEFENLSTTKPFLGIPFTVKSSICVKNCKAIAGIVCRMNLEPCTQEHDGITNLKEAGAIPLSFTNVPTMCLWVESHNYVSGRTSNPYDIRRTCGGSSGGEGSVIGAGGSLFGIGSDLGGSIRIPASLCGVFGFKCSPNALPDNFHIPDGGKDLRHMAHLGPLARYATDLKEVTKFYCNDEQRKNLRLDEPTNMQELKYFYIDDISYLDAEPIANECRAVVHDVANELSKTNVTTQVKIDEFKYSCDFWFAQYQKAVDSKFDGLNGYLNNFDPNEALSVPYEMVKNILGFKTDFDLGALSLSFDIKHVKSFNEKYLNLYLEKFEAFRTKLIKMLSNDGVLILPAWPTAAPFHRELLFNRANLSYTAVFNALGFPVISCPIALNKNGLPLNVQIVAVPNNDKILFDVAIEIEKIFGGWKEAI</sequence>
<evidence type="ECO:0000313" key="1">
    <source>
        <dbReference type="Proteomes" id="UP000095286"/>
    </source>
</evidence>
<reference evidence="2" key="1">
    <citation type="submission" date="2016-11" db="UniProtKB">
        <authorList>
            <consortium name="WormBaseParasite"/>
        </authorList>
    </citation>
    <scope>IDENTIFICATION</scope>
    <source>
        <strain evidence="2">KR3021</strain>
    </source>
</reference>